<dbReference type="OrthoDB" id="1523762at2"/>
<dbReference type="CDD" id="cd17783">
    <property type="entry name" value="CBS_pair_bac"/>
    <property type="match status" value="1"/>
</dbReference>
<comment type="caution">
    <text evidence="3">The sequence shown here is derived from an EMBL/GenBank/DDBJ whole genome shotgun (WGS) entry which is preliminary data.</text>
</comment>
<evidence type="ECO:0000256" key="1">
    <source>
        <dbReference type="PROSITE-ProRule" id="PRU00703"/>
    </source>
</evidence>
<evidence type="ECO:0000313" key="3">
    <source>
        <dbReference type="EMBL" id="EOR96238.1"/>
    </source>
</evidence>
<evidence type="ECO:0000259" key="2">
    <source>
        <dbReference type="PROSITE" id="PS51371"/>
    </source>
</evidence>
<keyword evidence="1" id="KW-0129">CBS domain</keyword>
<dbReference type="eggNOG" id="COG0517">
    <property type="taxonomic scope" value="Bacteria"/>
</dbReference>
<evidence type="ECO:0000313" key="4">
    <source>
        <dbReference type="Proteomes" id="UP000014174"/>
    </source>
</evidence>
<dbReference type="Gene3D" id="3.10.580.10">
    <property type="entry name" value="CBS-domain"/>
    <property type="match status" value="1"/>
</dbReference>
<keyword evidence="4" id="KW-1185">Reference proteome</keyword>
<feature type="domain" description="CBS" evidence="2">
    <location>
        <begin position="7"/>
        <end position="62"/>
    </location>
</feature>
<name>R9GX65_9SPHI</name>
<protein>
    <submittedName>
        <fullName evidence="3">CBS domain pair protein</fullName>
    </submittedName>
</protein>
<reference evidence="3 4" key="1">
    <citation type="journal article" date="2013" name="Genome Announc.">
        <title>Draft Genome Sequence of Arcticibacter svalbardensis Strain MN12-7T, a Member of the Family Sphingobacteriaceae Isolated from an Arctic Soil Sample.</title>
        <authorList>
            <person name="Shivaji S."/>
            <person name="Ara S."/>
            <person name="Prasad S."/>
            <person name="Manasa B.P."/>
            <person name="Begum Z."/>
            <person name="Singh A."/>
            <person name="Kumar Pinnaka A."/>
        </authorList>
    </citation>
    <scope>NUCLEOTIDE SEQUENCE [LARGE SCALE GENOMIC DNA]</scope>
    <source>
        <strain evidence="3 4">MN12-7</strain>
    </source>
</reference>
<proteinExistence type="predicted"/>
<feature type="domain" description="CBS" evidence="2">
    <location>
        <begin position="67"/>
        <end position="123"/>
    </location>
</feature>
<accession>R9GX65</accession>
<organism evidence="3 4">
    <name type="scientific">Arcticibacter svalbardensis MN12-7</name>
    <dbReference type="NCBI Taxonomy" id="1150600"/>
    <lineage>
        <taxon>Bacteria</taxon>
        <taxon>Pseudomonadati</taxon>
        <taxon>Bacteroidota</taxon>
        <taxon>Sphingobacteriia</taxon>
        <taxon>Sphingobacteriales</taxon>
        <taxon>Sphingobacteriaceae</taxon>
        <taxon>Arcticibacter</taxon>
    </lineage>
</organism>
<dbReference type="InterPro" id="IPR000644">
    <property type="entry name" value="CBS_dom"/>
</dbReference>
<dbReference type="PROSITE" id="PS51371">
    <property type="entry name" value="CBS"/>
    <property type="match status" value="2"/>
</dbReference>
<dbReference type="AlphaFoldDB" id="R9GX65"/>
<gene>
    <name evidence="3" type="ORF">ADIARSV_0569</name>
</gene>
<dbReference type="Pfam" id="PF00571">
    <property type="entry name" value="CBS"/>
    <property type="match status" value="2"/>
</dbReference>
<dbReference type="RefSeq" id="WP_016193818.1">
    <property type="nucleotide sequence ID" value="NZ_AQPN01000021.1"/>
</dbReference>
<sequence>MLANGLISEAIPPLNYLDTIQRVLDRMDEFRVSHLPVLDDGAYLGILSDDDLIEIADYSISIKDADLRFNRVFIDQYQHIYDVIQVFSESHLSVLAVLDENRSYLGVISINTIIEHLGKIAAIKEPGGIIVLEMDSKNSSLGHIAQIIESENAQILSSYITSYLDSTRTEITIKVNRTDISGILSSLGRYGYNILATYNNIKEDSGATDRYDQLMNYLSI</sequence>
<dbReference type="InterPro" id="IPR046342">
    <property type="entry name" value="CBS_dom_sf"/>
</dbReference>
<dbReference type="SUPFAM" id="SSF54631">
    <property type="entry name" value="CBS-domain pair"/>
    <property type="match status" value="1"/>
</dbReference>
<dbReference type="STRING" id="1150600.ADIARSV_0569"/>
<dbReference type="Proteomes" id="UP000014174">
    <property type="component" value="Unassembled WGS sequence"/>
</dbReference>
<dbReference type="EMBL" id="AQPN01000021">
    <property type="protein sequence ID" value="EOR96238.1"/>
    <property type="molecule type" value="Genomic_DNA"/>
</dbReference>